<reference evidence="2 3" key="1">
    <citation type="submission" date="2018-08" db="EMBL/GenBank/DDBJ databases">
        <title>Paenibacillus sp. M4BSY-1, whole genome shotgun sequence.</title>
        <authorList>
            <person name="Tuo L."/>
        </authorList>
    </citation>
    <scope>NUCLEOTIDE SEQUENCE [LARGE SCALE GENOMIC DNA]</scope>
    <source>
        <strain evidence="2 3">M4BSY-1</strain>
    </source>
</reference>
<keyword evidence="3" id="KW-1185">Reference proteome</keyword>
<keyword evidence="1" id="KW-1133">Transmembrane helix</keyword>
<gene>
    <name evidence="2" type="ORF">DX130_06805</name>
</gene>
<comment type="caution">
    <text evidence="2">The sequence shown here is derived from an EMBL/GenBank/DDBJ whole genome shotgun (WGS) entry which is preliminary data.</text>
</comment>
<evidence type="ECO:0000313" key="3">
    <source>
        <dbReference type="Proteomes" id="UP000261905"/>
    </source>
</evidence>
<accession>A0A371PKL2</accession>
<keyword evidence="1" id="KW-0812">Transmembrane</keyword>
<dbReference type="OrthoDB" id="2630425at2"/>
<organism evidence="2 3">
    <name type="scientific">Paenibacillus paeoniae</name>
    <dbReference type="NCBI Taxonomy" id="2292705"/>
    <lineage>
        <taxon>Bacteria</taxon>
        <taxon>Bacillati</taxon>
        <taxon>Bacillota</taxon>
        <taxon>Bacilli</taxon>
        <taxon>Bacillales</taxon>
        <taxon>Paenibacillaceae</taxon>
        <taxon>Paenibacillus</taxon>
    </lineage>
</organism>
<feature type="transmembrane region" description="Helical" evidence="1">
    <location>
        <begin position="29"/>
        <end position="48"/>
    </location>
</feature>
<sequence>MIWFIFMFIIMLGGILTIMIRSRTAAREIVLVTSLLLLGFADWISIFMNHKFKSSKIIAILIDWVGL</sequence>
<proteinExistence type="predicted"/>
<dbReference type="AlphaFoldDB" id="A0A371PKL2"/>
<dbReference type="EMBL" id="QUBQ01000001">
    <property type="protein sequence ID" value="REK76740.1"/>
    <property type="molecule type" value="Genomic_DNA"/>
</dbReference>
<name>A0A371PKL2_9BACL</name>
<feature type="transmembrane region" description="Helical" evidence="1">
    <location>
        <begin position="5"/>
        <end position="23"/>
    </location>
</feature>
<evidence type="ECO:0000256" key="1">
    <source>
        <dbReference type="SAM" id="Phobius"/>
    </source>
</evidence>
<evidence type="ECO:0000313" key="2">
    <source>
        <dbReference type="EMBL" id="REK76740.1"/>
    </source>
</evidence>
<protein>
    <submittedName>
        <fullName evidence="2">Uncharacterized protein</fullName>
    </submittedName>
</protein>
<keyword evidence="1" id="KW-0472">Membrane</keyword>
<dbReference type="Proteomes" id="UP000261905">
    <property type="component" value="Unassembled WGS sequence"/>
</dbReference>
<dbReference type="RefSeq" id="WP_116043845.1">
    <property type="nucleotide sequence ID" value="NZ_QUBQ01000001.1"/>
</dbReference>